<dbReference type="InterPro" id="IPR019027">
    <property type="entry name" value="Pilus_biogenesis_CpaD-related"/>
</dbReference>
<proteinExistence type="predicted"/>
<dbReference type="EMBL" id="CP041238">
    <property type="protein sequence ID" value="QLL60106.1"/>
    <property type="molecule type" value="Genomic_DNA"/>
</dbReference>
<dbReference type="AlphaFoldDB" id="A0A859QJR8"/>
<protein>
    <submittedName>
        <fullName evidence="1">Pilus assembly protein CpaD</fullName>
    </submittedName>
</protein>
<gene>
    <name evidence="1" type="ORF">FKV68_00965</name>
</gene>
<dbReference type="InterPro" id="IPR013361">
    <property type="entry name" value="Pilus_CpaD"/>
</dbReference>
<dbReference type="Proteomes" id="UP000510721">
    <property type="component" value="Chromosome"/>
</dbReference>
<keyword evidence="2" id="KW-1185">Reference proteome</keyword>
<sequence length="248" mass="26803">MNKRSTTQNSPERQTRMFLDRSRLPARSTGRMLAFAVIAGLLASCGTKDNLATGAIPDDYRTRHPIVIAEAERTIDIPVASGDTRLSQGTRDVIRGFAAEYRNASTGVIQIMLPRGSVNSHAAQTVRRDIRRQLAAVGVPGKRVIETGYEAGATGDAAPIRLSYVAIAAQTAPCGEWPEDLTLNTLQNRNYYNFGCATQSNLAAQIANPTDLIGPRQMSPIDAEQRGEVIKSWRGTDTGDGGTTIIFN</sequence>
<name>A0A859QJR8_9HYPH</name>
<reference evidence="1 2" key="1">
    <citation type="submission" date="2019-06" db="EMBL/GenBank/DDBJ databases">
        <title>Complete genome sequence of Ensifer mexicanus ITTG R7 isolated from nodules of Acacia angustissima (Mill.) Kuntze.</title>
        <authorList>
            <person name="Rincon-Rosales R."/>
            <person name="Rogel M.A."/>
            <person name="Guerrero G."/>
            <person name="Rincon-Molina C.I."/>
            <person name="Lopez-Lopez A."/>
            <person name="Martinez-Romero E."/>
        </authorList>
    </citation>
    <scope>NUCLEOTIDE SEQUENCE [LARGE SCALE GENOMIC DNA]</scope>
    <source>
        <strain evidence="1 2">ITTG R7</strain>
    </source>
</reference>
<evidence type="ECO:0000313" key="1">
    <source>
        <dbReference type="EMBL" id="QLL60106.1"/>
    </source>
</evidence>
<organism evidence="1 2">
    <name type="scientific">Sinorhizobium mexicanum</name>
    <dbReference type="NCBI Taxonomy" id="375549"/>
    <lineage>
        <taxon>Bacteria</taxon>
        <taxon>Pseudomonadati</taxon>
        <taxon>Pseudomonadota</taxon>
        <taxon>Alphaproteobacteria</taxon>
        <taxon>Hyphomicrobiales</taxon>
        <taxon>Rhizobiaceae</taxon>
        <taxon>Sinorhizobium/Ensifer group</taxon>
        <taxon>Sinorhizobium</taxon>
    </lineage>
</organism>
<evidence type="ECO:0000313" key="2">
    <source>
        <dbReference type="Proteomes" id="UP000510721"/>
    </source>
</evidence>
<dbReference type="KEGG" id="emx:FKV68_00965"/>
<accession>A0A859QJR8</accession>
<dbReference type="Pfam" id="PF09476">
    <property type="entry name" value="Pilus_CpaD"/>
    <property type="match status" value="1"/>
</dbReference>
<dbReference type="NCBIfam" id="TIGR02522">
    <property type="entry name" value="pilus_cpaD"/>
    <property type="match status" value="1"/>
</dbReference>